<dbReference type="RefSeq" id="WP_008527006.1">
    <property type="nucleotide sequence ID" value="NZ_AFNT02000003.1"/>
</dbReference>
<protein>
    <submittedName>
        <fullName evidence="1">Uncharacterized protein</fullName>
    </submittedName>
</protein>
<name>F7PMI8_9EURY</name>
<dbReference type="Proteomes" id="UP000003861">
    <property type="component" value="Unassembled WGS sequence"/>
</dbReference>
<dbReference type="EMBL" id="AFNT02000003">
    <property type="protein sequence ID" value="ERJ07439.1"/>
    <property type="molecule type" value="Genomic_DNA"/>
</dbReference>
<evidence type="ECO:0000313" key="2">
    <source>
        <dbReference type="Proteomes" id="UP000003861"/>
    </source>
</evidence>
<reference evidence="1 2" key="1">
    <citation type="journal article" date="2011" name="J. Bacteriol.">
        <title>Genome sequence of Halorhabdus tiamatea, the first archaeon isolated from a deep-sea anoxic brine lake.</title>
        <authorList>
            <person name="Antunes A."/>
            <person name="Alam I."/>
            <person name="Bajic V.B."/>
            <person name="Stingl U."/>
        </authorList>
    </citation>
    <scope>NUCLEOTIDE SEQUENCE [LARGE SCALE GENOMIC DNA]</scope>
    <source>
        <strain evidence="1 2">SARL4B</strain>
    </source>
</reference>
<organism evidence="1 2">
    <name type="scientific">Halorhabdus tiamatea SARL4B</name>
    <dbReference type="NCBI Taxonomy" id="1033806"/>
    <lineage>
        <taxon>Archaea</taxon>
        <taxon>Methanobacteriati</taxon>
        <taxon>Methanobacteriota</taxon>
        <taxon>Stenosarchaea group</taxon>
        <taxon>Halobacteria</taxon>
        <taxon>Halobacteriales</taxon>
        <taxon>Haloarculaceae</taxon>
        <taxon>Halorhabdus</taxon>
    </lineage>
</organism>
<comment type="caution">
    <text evidence="1">The sequence shown here is derived from an EMBL/GenBank/DDBJ whole genome shotgun (WGS) entry which is preliminary data.</text>
</comment>
<evidence type="ECO:0000313" key="1">
    <source>
        <dbReference type="EMBL" id="ERJ07439.1"/>
    </source>
</evidence>
<gene>
    <name evidence="1" type="ORF">HLRTI_000481</name>
</gene>
<accession>F7PMI8</accession>
<reference evidence="1 2" key="2">
    <citation type="journal article" date="2013" name="PLoS ONE">
        <title>INDIGO - INtegrated Data Warehouse of MIcrobial GenOmes with Examples from the Red Sea Extremophiles.</title>
        <authorList>
            <person name="Alam I."/>
            <person name="Antunes A."/>
            <person name="Kamau A.A."/>
            <person name="Ba Alawi W."/>
            <person name="Kalkatawi M."/>
            <person name="Stingl U."/>
            <person name="Bajic V.B."/>
        </authorList>
    </citation>
    <scope>NUCLEOTIDE SEQUENCE [LARGE SCALE GENOMIC DNA]</scope>
    <source>
        <strain evidence="1 2">SARL4B</strain>
    </source>
</reference>
<sequence length="181" mass="20424">MTDSTTRARIEFADGVAQSFPDLVEQTLEESSFITTEWDGNDIVICEAESRPEEVTDGEPTEDVVDPVEVVSETFLEIDEGLLSGWQELEEGDRHSTVAFFEGGFVRDDEEILVWYGVPEDGDQWHWDGRDVSDEKFCVEYHADGAERIESDYFEDIEAVAECVTELLKNGEDAIKNRGEA</sequence>
<proteinExistence type="predicted"/>
<dbReference type="AlphaFoldDB" id="F7PMI8"/>